<keyword evidence="5" id="KW-1185">Reference proteome</keyword>
<dbReference type="SUPFAM" id="SSF56784">
    <property type="entry name" value="HAD-like"/>
    <property type="match status" value="1"/>
</dbReference>
<dbReference type="Gene3D" id="3.40.50.1000">
    <property type="entry name" value="HAD superfamily/HAD-like"/>
    <property type="match status" value="1"/>
</dbReference>
<evidence type="ECO:0000313" key="4">
    <source>
        <dbReference type="EMBL" id="RFA39263.1"/>
    </source>
</evidence>
<dbReference type="GO" id="GO:0016787">
    <property type="term" value="F:hydrolase activity"/>
    <property type="evidence" value="ECO:0007669"/>
    <property type="project" value="UniProtKB-KW"/>
</dbReference>
<proteinExistence type="predicted"/>
<evidence type="ECO:0000256" key="2">
    <source>
        <dbReference type="ARBA" id="ARBA00022801"/>
    </source>
</evidence>
<comment type="caution">
    <text evidence="4">The sequence shown here is derived from an EMBL/GenBank/DDBJ whole genome shotgun (WGS) entry which is preliminary data.</text>
</comment>
<evidence type="ECO:0000256" key="1">
    <source>
        <dbReference type="ARBA" id="ARBA00022723"/>
    </source>
</evidence>
<dbReference type="RefSeq" id="WP_116300783.1">
    <property type="nucleotide sequence ID" value="NZ_NFZV01000001.1"/>
</dbReference>
<dbReference type="EMBL" id="NFZW01000001">
    <property type="protein sequence ID" value="RFA39263.1"/>
    <property type="molecule type" value="Genomic_DNA"/>
</dbReference>
<dbReference type="Proteomes" id="UP000256763">
    <property type="component" value="Unassembled WGS sequence"/>
</dbReference>
<organism evidence="4 5">
    <name type="scientific">Alkalilimnicola ehrlichii</name>
    <dbReference type="NCBI Taxonomy" id="351052"/>
    <lineage>
        <taxon>Bacteria</taxon>
        <taxon>Pseudomonadati</taxon>
        <taxon>Pseudomonadota</taxon>
        <taxon>Gammaproteobacteria</taxon>
        <taxon>Chromatiales</taxon>
        <taxon>Ectothiorhodospiraceae</taxon>
        <taxon>Alkalilimnicola</taxon>
    </lineage>
</organism>
<dbReference type="PANTHER" id="PTHR43344:SF13">
    <property type="entry name" value="PHOSPHATASE RV3661-RELATED"/>
    <property type="match status" value="1"/>
</dbReference>
<reference evidence="5" key="1">
    <citation type="submission" date="2017-05" db="EMBL/GenBank/DDBJ databases">
        <authorList>
            <person name="Sharma S."/>
            <person name="Sidhu C."/>
            <person name="Pinnaka A.K."/>
        </authorList>
    </citation>
    <scope>NUCLEOTIDE SEQUENCE [LARGE SCALE GENOMIC DNA]</scope>
    <source>
        <strain evidence="5">AK93</strain>
    </source>
</reference>
<sequence>MALAIFDLDNTLIAGDSDFLWGRHLVERGLVDANDYEVSSKQFYQDYLDGTLDIYTFLEFSLQPLRQHPPERLLEIRREFIAQKILPLMLPAAKSLLEHHRAQGDTLLIITATNRFVTEPIAQLLEIEHLLASEPEQINGRYTGRATGIPTFQHGKVQALEAWLKQHGGNLEGSWFYSDSRNDIPLLERVSNPVAVDPDMVLKAYAERNGWPIISLRDGDRAQPRN</sequence>
<dbReference type="AlphaFoldDB" id="A0A3E0X0T4"/>
<dbReference type="CDD" id="cd02612">
    <property type="entry name" value="HAD_PGPPase"/>
    <property type="match status" value="1"/>
</dbReference>
<gene>
    <name evidence="4" type="ORF">CAL65_00060</name>
</gene>
<name>A0A3E0X0T4_9GAMM</name>
<accession>A0A3E0X0T4</accession>
<dbReference type="InterPro" id="IPR050582">
    <property type="entry name" value="HAD-like_SerB"/>
</dbReference>
<dbReference type="PANTHER" id="PTHR43344">
    <property type="entry name" value="PHOSPHOSERINE PHOSPHATASE"/>
    <property type="match status" value="1"/>
</dbReference>
<evidence type="ECO:0000313" key="5">
    <source>
        <dbReference type="Proteomes" id="UP000256763"/>
    </source>
</evidence>
<dbReference type="NCBIfam" id="TIGR01490">
    <property type="entry name" value="HAD-SF-IB-hyp1"/>
    <property type="match status" value="1"/>
</dbReference>
<dbReference type="NCBIfam" id="TIGR01488">
    <property type="entry name" value="HAD-SF-IB"/>
    <property type="match status" value="1"/>
</dbReference>
<dbReference type="Pfam" id="PF12710">
    <property type="entry name" value="HAD"/>
    <property type="match status" value="1"/>
</dbReference>
<dbReference type="InterPro" id="IPR036412">
    <property type="entry name" value="HAD-like_sf"/>
</dbReference>
<keyword evidence="3" id="KW-0460">Magnesium</keyword>
<keyword evidence="1" id="KW-0479">Metal-binding</keyword>
<keyword evidence="2" id="KW-0378">Hydrolase</keyword>
<dbReference type="GO" id="GO:0046872">
    <property type="term" value="F:metal ion binding"/>
    <property type="evidence" value="ECO:0007669"/>
    <property type="project" value="UniProtKB-KW"/>
</dbReference>
<dbReference type="Gene3D" id="1.20.1440.100">
    <property type="entry name" value="SG protein - dephosphorylation function"/>
    <property type="match status" value="1"/>
</dbReference>
<dbReference type="InterPro" id="IPR023214">
    <property type="entry name" value="HAD_sf"/>
</dbReference>
<dbReference type="InterPro" id="IPR006385">
    <property type="entry name" value="HAD_hydro_SerB1"/>
</dbReference>
<protein>
    <submittedName>
        <fullName evidence="4">Phosphoserine phosphatase</fullName>
    </submittedName>
</protein>
<evidence type="ECO:0000256" key="3">
    <source>
        <dbReference type="ARBA" id="ARBA00022842"/>
    </source>
</evidence>
<dbReference type="OrthoDB" id="9784466at2"/>